<feature type="compositionally biased region" description="Low complexity" evidence="1">
    <location>
        <begin position="1629"/>
        <end position="1643"/>
    </location>
</feature>
<dbReference type="EnsemblPlants" id="Pp3c10_24100V3.9">
    <property type="protein sequence ID" value="Pp3c10_24100V3.9"/>
    <property type="gene ID" value="Pp3c10_24100"/>
</dbReference>
<evidence type="ECO:0000313" key="4">
    <source>
        <dbReference type="Proteomes" id="UP000006727"/>
    </source>
</evidence>
<feature type="region of interest" description="Disordered" evidence="1">
    <location>
        <begin position="1177"/>
        <end position="1209"/>
    </location>
</feature>
<feature type="compositionally biased region" description="Basic and acidic residues" evidence="1">
    <location>
        <begin position="597"/>
        <end position="666"/>
    </location>
</feature>
<feature type="region of interest" description="Disordered" evidence="1">
    <location>
        <begin position="331"/>
        <end position="353"/>
    </location>
</feature>
<reference evidence="2 4" key="2">
    <citation type="journal article" date="2018" name="Plant J.">
        <title>The Physcomitrella patens chromosome-scale assembly reveals moss genome structure and evolution.</title>
        <authorList>
            <person name="Lang D."/>
            <person name="Ullrich K.K."/>
            <person name="Murat F."/>
            <person name="Fuchs J."/>
            <person name="Jenkins J."/>
            <person name="Haas F.B."/>
            <person name="Piednoel M."/>
            <person name="Gundlach H."/>
            <person name="Van Bel M."/>
            <person name="Meyberg R."/>
            <person name="Vives C."/>
            <person name="Morata J."/>
            <person name="Symeonidi A."/>
            <person name="Hiss M."/>
            <person name="Muchero W."/>
            <person name="Kamisugi Y."/>
            <person name="Saleh O."/>
            <person name="Blanc G."/>
            <person name="Decker E.L."/>
            <person name="van Gessel N."/>
            <person name="Grimwood J."/>
            <person name="Hayes R.D."/>
            <person name="Graham S.W."/>
            <person name="Gunter L.E."/>
            <person name="McDaniel S.F."/>
            <person name="Hoernstein S.N.W."/>
            <person name="Larsson A."/>
            <person name="Li F.W."/>
            <person name="Perroud P.F."/>
            <person name="Phillips J."/>
            <person name="Ranjan P."/>
            <person name="Rokshar D.S."/>
            <person name="Rothfels C.J."/>
            <person name="Schneider L."/>
            <person name="Shu S."/>
            <person name="Stevenson D.W."/>
            <person name="Thummler F."/>
            <person name="Tillich M."/>
            <person name="Villarreal Aguilar J.C."/>
            <person name="Widiez T."/>
            <person name="Wong G.K."/>
            <person name="Wymore A."/>
            <person name="Zhang Y."/>
            <person name="Zimmer A.D."/>
            <person name="Quatrano R.S."/>
            <person name="Mayer K.F.X."/>
            <person name="Goodstein D."/>
            <person name="Casacuberta J.M."/>
            <person name="Vandepoele K."/>
            <person name="Reski R."/>
            <person name="Cuming A.C."/>
            <person name="Tuskan G.A."/>
            <person name="Maumus F."/>
            <person name="Salse J."/>
            <person name="Schmutz J."/>
            <person name="Rensing S.A."/>
        </authorList>
    </citation>
    <scope>NUCLEOTIDE SEQUENCE [LARGE SCALE GENOMIC DNA]</scope>
    <source>
        <strain evidence="3 4">cv. Gransden 2004</strain>
    </source>
</reference>
<feature type="region of interest" description="Disordered" evidence="1">
    <location>
        <begin position="1307"/>
        <end position="1455"/>
    </location>
</feature>
<feature type="compositionally biased region" description="Low complexity" evidence="1">
    <location>
        <begin position="1653"/>
        <end position="1716"/>
    </location>
</feature>
<feature type="region of interest" description="Disordered" evidence="1">
    <location>
        <begin position="1032"/>
        <end position="1094"/>
    </location>
</feature>
<protein>
    <submittedName>
        <fullName evidence="2 3">Uncharacterized protein</fullName>
    </submittedName>
</protein>
<feature type="region of interest" description="Disordered" evidence="1">
    <location>
        <begin position="1805"/>
        <end position="1860"/>
    </location>
</feature>
<feature type="compositionally biased region" description="Polar residues" evidence="1">
    <location>
        <begin position="344"/>
        <end position="353"/>
    </location>
</feature>
<feature type="region of interest" description="Disordered" evidence="1">
    <location>
        <begin position="1475"/>
        <end position="1524"/>
    </location>
</feature>
<gene>
    <name evidence="3" type="primary">LOC112287259</name>
    <name evidence="2" type="ORF">PHYPA_014312</name>
</gene>
<feature type="compositionally biased region" description="Low complexity" evidence="1">
    <location>
        <begin position="1323"/>
        <end position="1340"/>
    </location>
</feature>
<feature type="compositionally biased region" description="Low complexity" evidence="1">
    <location>
        <begin position="1554"/>
        <end position="1567"/>
    </location>
</feature>
<dbReference type="PaxDb" id="3218-PP1S32_98V6.1"/>
<dbReference type="Proteomes" id="UP000006727">
    <property type="component" value="Chromosome 10"/>
</dbReference>
<name>A0A2K1K084_PHYPA</name>
<feature type="region of interest" description="Disordered" evidence="1">
    <location>
        <begin position="1980"/>
        <end position="2003"/>
    </location>
</feature>
<feature type="compositionally biased region" description="Polar residues" evidence="1">
    <location>
        <begin position="1980"/>
        <end position="2001"/>
    </location>
</feature>
<dbReference type="Gramene" id="Pp3c10_24100V3.1">
    <property type="protein sequence ID" value="Pp3c10_24100V3.1"/>
    <property type="gene ID" value="Pp3c10_24100"/>
</dbReference>
<feature type="compositionally biased region" description="Low complexity" evidence="1">
    <location>
        <begin position="1578"/>
        <end position="1599"/>
    </location>
</feature>
<keyword evidence="4" id="KW-1185">Reference proteome</keyword>
<feature type="compositionally biased region" description="Basic and acidic residues" evidence="1">
    <location>
        <begin position="678"/>
        <end position="690"/>
    </location>
</feature>
<evidence type="ECO:0000313" key="2">
    <source>
        <dbReference type="EMBL" id="PNR47192.1"/>
    </source>
</evidence>
<dbReference type="EMBL" id="ABEU02000010">
    <property type="protein sequence ID" value="PNR47192.1"/>
    <property type="molecule type" value="Genomic_DNA"/>
</dbReference>
<feature type="region of interest" description="Disordered" evidence="1">
    <location>
        <begin position="1872"/>
        <end position="1963"/>
    </location>
</feature>
<dbReference type="PANTHER" id="PTHR34798">
    <property type="entry name" value="PROTEIN TIME FOR COFFEE"/>
    <property type="match status" value="1"/>
</dbReference>
<feature type="region of interest" description="Disordered" evidence="1">
    <location>
        <begin position="1"/>
        <end position="217"/>
    </location>
</feature>
<accession>A0A2K1K084</accession>
<feature type="compositionally biased region" description="Low complexity" evidence="1">
    <location>
        <begin position="1377"/>
        <end position="1388"/>
    </location>
</feature>
<dbReference type="EnsemblPlants" id="Pp3c10_24100V3.1">
    <property type="protein sequence ID" value="Pp3c10_24100V3.1"/>
    <property type="gene ID" value="Pp3c10_24100"/>
</dbReference>
<feature type="compositionally biased region" description="Basic residues" evidence="1">
    <location>
        <begin position="10"/>
        <end position="22"/>
    </location>
</feature>
<feature type="compositionally biased region" description="Polar residues" evidence="1">
    <location>
        <begin position="1432"/>
        <end position="1448"/>
    </location>
</feature>
<dbReference type="FunCoup" id="A0A2K1K084">
    <property type="interactions" value="1692"/>
</dbReference>
<dbReference type="InterPro" id="IPR039317">
    <property type="entry name" value="TIC"/>
</dbReference>
<sequence length="2142" mass="218846">MERGREGRRGAIHAHAPRRPRTGFKDAAVGDDGDDVMDDGHNPRSRERVKKDSSGVALSHAVATSIVGPSSRNKRKRHESQEKQIQVRSSPADEVEETTEDTEMRVSEDDDDHPPPIIPRRSGKPRPQSKFAEDGNSVDLPTVPRKARTAMGKRLHEALTPLVEESPGHQAGVASHLQAPSSTPLSSLKPGKRTKPGGSKQRNHKLPKVSAPSLVSEQEVEVAEALFDLARMFTQPPPPVAEPKAEPKVVVDVTKSDNKQEAKVSVASGCSVAAQVTNGGVVVQSALTAAPTSGANVGGIVMSSSSGAASAASPIPSPPSAAAPVTEVLAKRKRPRVRTRTEESGATQSRAGSNAISVLSNSVEAGAAQVKDVDQIMSRAPTVERSALKVESSATVTPAVCASATNVGITGISTRNMAVASCGTTATVSTEAAAQGGAVGGSVPRADKNGVEKKVVQLEKTAAPSCGEVDVVDPNPLEKRGGVGSPVRKKKDVKTESEVSGACVETVAASTPIKNVAVEAVSVKMESNKRCSPPAVVNTDADCVQKREIDLMVAPSKLEGALGREKDGEIGDGDLGVRDTVESPAVDMVVVASVGDGQRESEEVHRVEMEKTTSNSKEEREKEMIQDLERERCERERHREVGSQRELAEEMAKERDKEKERERAEASKMIVQRSSKSTKGENGRVQKAERAAFPGSAPPDASISAVVSGNMAPLPKSMGMLHWPSGMPGYFPTAAAPAADDGTPTVQLPYIMPQRASWKRCALHVYIAHFIDMQQQLNRHQTFIAASNQGYPKSYNLNVPFAPSDGVFGGAAGNIMAGAVGGALVSGSTGASANLEATERGLNAAAIAAAAAASMQGVKERAYNMDFLSRKSPEQQQHSGQQARAVSLQTGSTFAFPVTQSASPSGASGEGAPATAGLAGAANLNGAAGGVLGGASLVPGSRSPVILGPGSVGGLASAGSNGGLPSAAVQAQYMQAIMQQPQGFPFGQFPPHFGHGTFNGSASHMGAQQAAAQFFAAGAPFFTHHMILHSQQQAGQPIGSGSGAGASNLIGKQQQQQGQGGRGFPSAGSGAHGPPIQSPSHSQLQGGMHGASRVGEREGLTVGESGLSGESRLSMPRGSALYGQTVPSVSVASASPNLGTEVGGMAGHGAMDYNLMVGLGKASKSREKQVQQGGAILGQQGSGSQGGSPALQQHGLQHHGGAVGQGGGVVGGNGMEGGMSGGFGMSMAAAMNRGASVGPGPLGLASVAAVMAPQGHAMIQNVGESGSGHQQMSGSMLQQQQQQHLLQMQHVQQSQQLQQQSVQVAQAQQQQRGAQNGRGASGMGEDSFGGSDGSFSSSGGRCREREVADDRKLHGKRASGAGPTMSRDSEGGGGTQSSAIGSGGLASSRNQGGTTLNLMAPTNAGMASRPSQQSGPSGVAATMQHQAAMGASKNSGARSKGTAGSNPAVSAALHSPTQVSFTDRLAVIGESVGEKAVPSQASNLGGQSIPTSQGGRPAQAGQHSQMKTGQSSRPTALSGATPAPTASGANFQAVLAAAMAKNTQGQPAQRALPVATAGNANTNVNAGSSPRMRTAMMGSPASSGAISPGSIGPPSKSSGLNLAKSSPSQKSGFPVSQKVGAGVGKRDSSPSSVGPVPSILGPSHFAQNVSNKGSQQPQVQIQVQGQGQGQGPQQLVGSQSQGAAQTQGPPPQMQQQQQQMMRQQQHQMLQQQMFQHQQHHQQQHLQQPQPVSHVQGSQGVPQHLQVSQQQPSSGSQVQQVSSQQQILQLQHASLHSQQQFAVPAGNGNLALSSGLTLGAGSNISAGGGGRSSMNSDKGGGPSNGRLVQAAKQAGGGGISTMNSGVQRGSGGPGGAPGFLEQYGSSVVVSLGQQQLGSPRNSTPSGYTHGNPNSGAVGRAGDGKNLTDGGHEHVNGMRLSQGVVQARAASTIAPSTGTQGSSQRPQSSGGGASKSGAGQLNSCEDVGQSRTNVMTLSLNSAPQSGGVTLNGQRNNSNSNVQNGVDGRPAFNSGPLQQSPGCQIQVLATSSLSTTGGAVSASAPVPVLGTQLPGAAVICEWCKIFLQRWQCKVLQRESVVQVVTDEVVHENITKFLRPFGAGLLDSAWEHPVDMESLAIGIAVTTSMGLWSALHSWNCAGPWCG</sequence>
<evidence type="ECO:0000256" key="1">
    <source>
        <dbReference type="SAM" id="MobiDB-lite"/>
    </source>
</evidence>
<feature type="compositionally biased region" description="Low complexity" evidence="1">
    <location>
        <begin position="1267"/>
        <end position="1283"/>
    </location>
</feature>
<dbReference type="Gramene" id="Pp3c10_24100V3.9">
    <property type="protein sequence ID" value="Pp3c10_24100V3.9"/>
    <property type="gene ID" value="Pp3c10_24100"/>
</dbReference>
<feature type="compositionally biased region" description="Low complexity" evidence="1">
    <location>
        <begin position="1744"/>
        <end position="1759"/>
    </location>
</feature>
<feature type="compositionally biased region" description="Polar residues" evidence="1">
    <location>
        <begin position="1501"/>
        <end position="1515"/>
    </location>
</feature>
<feature type="compositionally biased region" description="Polar residues" evidence="1">
    <location>
        <begin position="1479"/>
        <end position="1494"/>
    </location>
</feature>
<evidence type="ECO:0000313" key="3">
    <source>
        <dbReference type="EnsemblPlants" id="Pp3c10_24100V3.1"/>
    </source>
</evidence>
<feature type="region of interest" description="Disordered" evidence="1">
    <location>
        <begin position="596"/>
        <end position="700"/>
    </location>
</feature>
<organism evidence="2">
    <name type="scientific">Physcomitrium patens</name>
    <name type="common">Spreading-leaved earth moss</name>
    <name type="synonym">Physcomitrella patens</name>
    <dbReference type="NCBI Taxonomy" id="3218"/>
    <lineage>
        <taxon>Eukaryota</taxon>
        <taxon>Viridiplantae</taxon>
        <taxon>Streptophyta</taxon>
        <taxon>Embryophyta</taxon>
        <taxon>Bryophyta</taxon>
        <taxon>Bryophytina</taxon>
        <taxon>Bryopsida</taxon>
        <taxon>Funariidae</taxon>
        <taxon>Funariales</taxon>
        <taxon>Funariaceae</taxon>
        <taxon>Physcomitrium</taxon>
    </lineage>
</organism>
<proteinExistence type="predicted"/>
<feature type="compositionally biased region" description="Basic and acidic residues" evidence="1">
    <location>
        <begin position="1341"/>
        <end position="1352"/>
    </location>
</feature>
<reference evidence="2 4" key="1">
    <citation type="journal article" date="2008" name="Science">
        <title>The Physcomitrella genome reveals evolutionary insights into the conquest of land by plants.</title>
        <authorList>
            <person name="Rensing S."/>
            <person name="Lang D."/>
            <person name="Zimmer A."/>
            <person name="Terry A."/>
            <person name="Salamov A."/>
            <person name="Shapiro H."/>
            <person name="Nishiyama T."/>
            <person name="Perroud P.-F."/>
            <person name="Lindquist E."/>
            <person name="Kamisugi Y."/>
            <person name="Tanahashi T."/>
            <person name="Sakakibara K."/>
            <person name="Fujita T."/>
            <person name="Oishi K."/>
            <person name="Shin-I T."/>
            <person name="Kuroki Y."/>
            <person name="Toyoda A."/>
            <person name="Suzuki Y."/>
            <person name="Hashimoto A."/>
            <person name="Yamaguchi K."/>
            <person name="Sugano A."/>
            <person name="Kohara Y."/>
            <person name="Fujiyama A."/>
            <person name="Anterola A."/>
            <person name="Aoki S."/>
            <person name="Ashton N."/>
            <person name="Barbazuk W.B."/>
            <person name="Barker E."/>
            <person name="Bennetzen J."/>
            <person name="Bezanilla M."/>
            <person name="Blankenship R."/>
            <person name="Cho S.H."/>
            <person name="Dutcher S."/>
            <person name="Estelle M."/>
            <person name="Fawcett J.A."/>
            <person name="Gundlach H."/>
            <person name="Hanada K."/>
            <person name="Heyl A."/>
            <person name="Hicks K.A."/>
            <person name="Hugh J."/>
            <person name="Lohr M."/>
            <person name="Mayer K."/>
            <person name="Melkozernov A."/>
            <person name="Murata T."/>
            <person name="Nelson D."/>
            <person name="Pils B."/>
            <person name="Prigge M."/>
            <person name="Reiss B."/>
            <person name="Renner T."/>
            <person name="Rombauts S."/>
            <person name="Rushton P."/>
            <person name="Sanderfoot A."/>
            <person name="Schween G."/>
            <person name="Shiu S.-H."/>
            <person name="Stueber K."/>
            <person name="Theodoulou F.L."/>
            <person name="Tu H."/>
            <person name="Van de Peer Y."/>
            <person name="Verrier P.J."/>
            <person name="Waters E."/>
            <person name="Wood A."/>
            <person name="Yang L."/>
            <person name="Cove D."/>
            <person name="Cuming A."/>
            <person name="Hasebe M."/>
            <person name="Lucas S."/>
            <person name="Mishler D.B."/>
            <person name="Reski R."/>
            <person name="Grigoriev I."/>
            <person name="Quatrano R.S."/>
            <person name="Boore J.L."/>
        </authorList>
    </citation>
    <scope>NUCLEOTIDE SEQUENCE [LARGE SCALE GENOMIC DNA]</scope>
    <source>
        <strain evidence="3 4">cv. Gransden 2004</strain>
    </source>
</reference>
<reference evidence="3" key="3">
    <citation type="submission" date="2020-12" db="UniProtKB">
        <authorList>
            <consortium name="EnsemblPlants"/>
        </authorList>
    </citation>
    <scope>IDENTIFICATION</scope>
</reference>
<dbReference type="GO" id="GO:0005634">
    <property type="term" value="C:nucleus"/>
    <property type="evidence" value="ECO:0000318"/>
    <property type="project" value="GO_Central"/>
</dbReference>
<feature type="compositionally biased region" description="Low complexity" evidence="1">
    <location>
        <begin position="1934"/>
        <end position="1946"/>
    </location>
</feature>
<feature type="region of interest" description="Disordered" evidence="1">
    <location>
        <begin position="1260"/>
        <end position="1283"/>
    </location>
</feature>
<feature type="compositionally biased region" description="Gly residues" evidence="1">
    <location>
        <begin position="1847"/>
        <end position="1856"/>
    </location>
</feature>
<feature type="compositionally biased region" description="Polar residues" evidence="1">
    <location>
        <begin position="1872"/>
        <end position="1893"/>
    </location>
</feature>
<dbReference type="GO" id="GO:0042752">
    <property type="term" value="P:regulation of circadian rhythm"/>
    <property type="evidence" value="ECO:0000318"/>
    <property type="project" value="GO_Central"/>
</dbReference>
<feature type="compositionally biased region" description="Basic and acidic residues" evidence="1">
    <location>
        <begin position="38"/>
        <end position="53"/>
    </location>
</feature>
<feature type="compositionally biased region" description="Basic residues" evidence="1">
    <location>
        <begin position="190"/>
        <end position="207"/>
    </location>
</feature>
<dbReference type="STRING" id="3218.A0A2K1K084"/>
<feature type="region of interest" description="Disordered" evidence="1">
    <location>
        <begin position="1547"/>
        <end position="1759"/>
    </location>
</feature>
<dbReference type="PANTHER" id="PTHR34798:SF2">
    <property type="entry name" value="PROTEIN TIME FOR COFFEE"/>
    <property type="match status" value="1"/>
</dbReference>